<proteinExistence type="predicted"/>
<evidence type="ECO:0000313" key="3">
    <source>
        <dbReference type="Proteomes" id="UP001597061"/>
    </source>
</evidence>
<comment type="caution">
    <text evidence="2">The sequence shown here is derived from an EMBL/GenBank/DDBJ whole genome shotgun (WGS) entry which is preliminary data.</text>
</comment>
<keyword evidence="3" id="KW-1185">Reference proteome</keyword>
<dbReference type="InterPro" id="IPR038740">
    <property type="entry name" value="BioF2-like_GNAT_dom"/>
</dbReference>
<keyword evidence="2" id="KW-0808">Transferase</keyword>
<dbReference type="InterPro" id="IPR016181">
    <property type="entry name" value="Acyl_CoA_acyltransferase"/>
</dbReference>
<gene>
    <name evidence="2" type="ORF">ACFQ1R_00905</name>
</gene>
<dbReference type="Proteomes" id="UP001597061">
    <property type="component" value="Unassembled WGS sequence"/>
</dbReference>
<dbReference type="EC" id="2.3.1.-" evidence="2"/>
<keyword evidence="2" id="KW-0012">Acyltransferase</keyword>
<dbReference type="RefSeq" id="WP_379924204.1">
    <property type="nucleotide sequence ID" value="NZ_JBHTJI010000001.1"/>
</dbReference>
<protein>
    <submittedName>
        <fullName evidence="2">GNAT family N-acetyltransferase</fullName>
        <ecNumber evidence="2">2.3.1.-</ecNumber>
    </submittedName>
</protein>
<name>A0ABW3JFM9_9FLAO</name>
<dbReference type="EMBL" id="JBHTJI010000001">
    <property type="protein sequence ID" value="MFD0988640.1"/>
    <property type="molecule type" value="Genomic_DNA"/>
</dbReference>
<feature type="domain" description="BioF2-like acetyltransferase" evidence="1">
    <location>
        <begin position="108"/>
        <end position="255"/>
    </location>
</feature>
<dbReference type="GO" id="GO:0016746">
    <property type="term" value="F:acyltransferase activity"/>
    <property type="evidence" value="ECO:0007669"/>
    <property type="project" value="UniProtKB-KW"/>
</dbReference>
<organism evidence="2 3">
    <name type="scientific">Mariniflexile jejuense</name>
    <dbReference type="NCBI Taxonomy" id="1173582"/>
    <lineage>
        <taxon>Bacteria</taxon>
        <taxon>Pseudomonadati</taxon>
        <taxon>Bacteroidota</taxon>
        <taxon>Flavobacteriia</taxon>
        <taxon>Flavobacteriales</taxon>
        <taxon>Flavobacteriaceae</taxon>
        <taxon>Mariniflexile</taxon>
    </lineage>
</organism>
<sequence>MKKIKSLILKKFLIFDFYNNTIIKRTSPPFFKAITNNNTNQTIQFEAKPEKLNANKGLHYITYIPPYITTSKYEGLKYRSLYQFIGFLADISAYDSLEAYMGNQFGAKSRSKIRAYCKRLDTCFKTTYKLYYGAIEKQDYQAIMDALETMISRRFNQRGDTHQAEKDWNYYKETTYQLILDKKASLFVIYDNNKHIDICLNYHFNTIMINYIRAFDIDYAKFRLGYIDIYKQLEWCFDNNHTIFDLGAGVFSYKKQWCNVTYKFRNDIVNSKTSIFNTCLSFYIHKLLKLKLYLNSKNIISDKANLSKDVSNSNNNLEESPYYSFNQTPINANDITSDFIKINIENPEYKFLRQPVFEYLYLNFENKNTITIYKINNKPNTFCISGKKCMLLN</sequence>
<evidence type="ECO:0000313" key="2">
    <source>
        <dbReference type="EMBL" id="MFD0988640.1"/>
    </source>
</evidence>
<dbReference type="SUPFAM" id="SSF55729">
    <property type="entry name" value="Acyl-CoA N-acyltransferases (Nat)"/>
    <property type="match status" value="1"/>
</dbReference>
<reference evidence="3" key="1">
    <citation type="journal article" date="2019" name="Int. J. Syst. Evol. Microbiol.">
        <title>The Global Catalogue of Microorganisms (GCM) 10K type strain sequencing project: providing services to taxonomists for standard genome sequencing and annotation.</title>
        <authorList>
            <consortium name="The Broad Institute Genomics Platform"/>
            <consortium name="The Broad Institute Genome Sequencing Center for Infectious Disease"/>
            <person name="Wu L."/>
            <person name="Ma J."/>
        </authorList>
    </citation>
    <scope>NUCLEOTIDE SEQUENCE [LARGE SCALE GENOMIC DNA]</scope>
    <source>
        <strain evidence="3">CCUG 62414</strain>
    </source>
</reference>
<dbReference type="Pfam" id="PF13480">
    <property type="entry name" value="Acetyltransf_6"/>
    <property type="match status" value="1"/>
</dbReference>
<accession>A0ABW3JFM9</accession>
<evidence type="ECO:0000259" key="1">
    <source>
        <dbReference type="Pfam" id="PF13480"/>
    </source>
</evidence>